<dbReference type="Gene3D" id="3.40.50.2300">
    <property type="match status" value="1"/>
</dbReference>
<dbReference type="PANTHER" id="PTHR44520:SF2">
    <property type="entry name" value="RESPONSE REGULATOR RCP1"/>
    <property type="match status" value="1"/>
</dbReference>
<dbReference type="InterPro" id="IPR001789">
    <property type="entry name" value="Sig_transdc_resp-reg_receiver"/>
</dbReference>
<dbReference type="GeneID" id="4463179"/>
<gene>
    <name evidence="3" type="ordered locus">Mthe_1248</name>
</gene>
<protein>
    <submittedName>
        <fullName evidence="3">Response regulator receiver protein</fullName>
    </submittedName>
</protein>
<feature type="domain" description="Response regulatory" evidence="2">
    <location>
        <begin position="3"/>
        <end position="130"/>
    </location>
</feature>
<dbReference type="STRING" id="349307.Mthe_1248"/>
<dbReference type="CDD" id="cd17557">
    <property type="entry name" value="REC_Rcp-like"/>
    <property type="match status" value="1"/>
</dbReference>
<reference evidence="3 4" key="1">
    <citation type="submission" date="2006-10" db="EMBL/GenBank/DDBJ databases">
        <title>Complete sequence of Methanosaeta thermophila PT.</title>
        <authorList>
            <consortium name="US DOE Joint Genome Institute"/>
            <person name="Copeland A."/>
            <person name="Lucas S."/>
            <person name="Lapidus A."/>
            <person name="Barry K."/>
            <person name="Detter J.C."/>
            <person name="Glavina del Rio T."/>
            <person name="Hammon N."/>
            <person name="Israni S."/>
            <person name="Pitluck S."/>
            <person name="Chain P."/>
            <person name="Malfatti S."/>
            <person name="Shin M."/>
            <person name="Vergez L."/>
            <person name="Schmutz J."/>
            <person name="Larimer F."/>
            <person name="Land M."/>
            <person name="Hauser L."/>
            <person name="Kyrpides N."/>
            <person name="Kim E."/>
            <person name="Smith K.S."/>
            <person name="Ingram-Smith C."/>
            <person name="Richardson P."/>
        </authorList>
    </citation>
    <scope>NUCLEOTIDE SEQUENCE [LARGE SCALE GENOMIC DNA]</scope>
    <source>
        <strain evidence="4">DSM 6194 / JCM 14653 / NBRC 101360 / PT</strain>
    </source>
</reference>
<dbReference type="SUPFAM" id="SSF52172">
    <property type="entry name" value="CheY-like"/>
    <property type="match status" value="1"/>
</dbReference>
<dbReference type="Proteomes" id="UP000000674">
    <property type="component" value="Chromosome"/>
</dbReference>
<dbReference type="PROSITE" id="PS50110">
    <property type="entry name" value="RESPONSE_REGULATORY"/>
    <property type="match status" value="1"/>
</dbReference>
<evidence type="ECO:0000259" key="2">
    <source>
        <dbReference type="PROSITE" id="PS50110"/>
    </source>
</evidence>
<dbReference type="GO" id="GO:0000160">
    <property type="term" value="P:phosphorelay signal transduction system"/>
    <property type="evidence" value="ECO:0007669"/>
    <property type="project" value="InterPro"/>
</dbReference>
<keyword evidence="1" id="KW-0597">Phosphoprotein</keyword>
<dbReference type="SMART" id="SM00448">
    <property type="entry name" value="REC"/>
    <property type="match status" value="1"/>
</dbReference>
<sequence>MSSVLLVEDDENHASLFIRSFEEMKMGKIYWVSDGDEALDYLLHRGKYVDSNGSPRPDLILLDLRLPRMDGLDLLKEIKRTEDLRSIPVVILTTSNNRHDIRNAYMNHANSYLIKPLGYTKFKELARVVCTYWLMWNTLPPVSNAPGKCAGENASLA</sequence>
<proteinExistence type="predicted"/>
<dbReference type="KEGG" id="mtp:Mthe_1248"/>
<name>A0B8K3_METTP</name>
<dbReference type="HOGENOM" id="CLU_000445_69_17_2"/>
<dbReference type="RefSeq" id="WP_011696419.1">
    <property type="nucleotide sequence ID" value="NC_008553.1"/>
</dbReference>
<dbReference type="Pfam" id="PF00072">
    <property type="entry name" value="Response_reg"/>
    <property type="match status" value="1"/>
</dbReference>
<dbReference type="InterPro" id="IPR052893">
    <property type="entry name" value="TCS_response_regulator"/>
</dbReference>
<dbReference type="EMBL" id="CP000477">
    <property type="protein sequence ID" value="ABK15027.1"/>
    <property type="molecule type" value="Genomic_DNA"/>
</dbReference>
<keyword evidence="4" id="KW-1185">Reference proteome</keyword>
<dbReference type="OrthoDB" id="9652at2157"/>
<evidence type="ECO:0000313" key="4">
    <source>
        <dbReference type="Proteomes" id="UP000000674"/>
    </source>
</evidence>
<feature type="modified residue" description="4-aspartylphosphate" evidence="1">
    <location>
        <position position="63"/>
    </location>
</feature>
<accession>A0B8K3</accession>
<dbReference type="PANTHER" id="PTHR44520">
    <property type="entry name" value="RESPONSE REGULATOR RCP1-RELATED"/>
    <property type="match status" value="1"/>
</dbReference>
<dbReference type="AlphaFoldDB" id="A0B8K3"/>
<dbReference type="InterPro" id="IPR011006">
    <property type="entry name" value="CheY-like_superfamily"/>
</dbReference>
<organism evidence="3 4">
    <name type="scientific">Methanothrix thermoacetophila (strain DSM 6194 / JCM 14653 / NBRC 101360 / PT)</name>
    <name type="common">Methanosaeta thermophila</name>
    <dbReference type="NCBI Taxonomy" id="349307"/>
    <lineage>
        <taxon>Archaea</taxon>
        <taxon>Methanobacteriati</taxon>
        <taxon>Methanobacteriota</taxon>
        <taxon>Stenosarchaea group</taxon>
        <taxon>Methanomicrobia</taxon>
        <taxon>Methanotrichales</taxon>
        <taxon>Methanotrichaceae</taxon>
        <taxon>Methanothrix</taxon>
    </lineage>
</organism>
<evidence type="ECO:0000256" key="1">
    <source>
        <dbReference type="PROSITE-ProRule" id="PRU00169"/>
    </source>
</evidence>
<evidence type="ECO:0000313" key="3">
    <source>
        <dbReference type="EMBL" id="ABK15027.1"/>
    </source>
</evidence>